<dbReference type="InterPro" id="IPR031107">
    <property type="entry name" value="Small_HSP"/>
</dbReference>
<evidence type="ECO:0000259" key="3">
    <source>
        <dbReference type="PROSITE" id="PS01031"/>
    </source>
</evidence>
<protein>
    <submittedName>
        <fullName evidence="4">Heat-shock protein Hsp20</fullName>
    </submittedName>
</protein>
<comment type="caution">
    <text evidence="4">The sequence shown here is derived from an EMBL/GenBank/DDBJ whole genome shotgun (WGS) entry which is preliminary data.</text>
</comment>
<dbReference type="PROSITE" id="PS01031">
    <property type="entry name" value="SHSP"/>
    <property type="match status" value="1"/>
</dbReference>
<dbReference type="SUPFAM" id="SSF49764">
    <property type="entry name" value="HSP20-like chaperones"/>
    <property type="match status" value="1"/>
</dbReference>
<name>A0A0B2ANG3_9MICC</name>
<dbReference type="AlphaFoldDB" id="A0A0B2ANG3"/>
<dbReference type="Proteomes" id="UP000030982">
    <property type="component" value="Unassembled WGS sequence"/>
</dbReference>
<feature type="domain" description="SHSP" evidence="3">
    <location>
        <begin position="25"/>
        <end position="139"/>
    </location>
</feature>
<evidence type="ECO:0000256" key="2">
    <source>
        <dbReference type="RuleBase" id="RU003616"/>
    </source>
</evidence>
<organism evidence="4 5">
    <name type="scientific">Sinomonas humi</name>
    <dbReference type="NCBI Taxonomy" id="1338436"/>
    <lineage>
        <taxon>Bacteria</taxon>
        <taxon>Bacillati</taxon>
        <taxon>Actinomycetota</taxon>
        <taxon>Actinomycetes</taxon>
        <taxon>Micrococcales</taxon>
        <taxon>Micrococcaceae</taxon>
        <taxon>Sinomonas</taxon>
    </lineage>
</organism>
<comment type="similarity">
    <text evidence="1 2">Belongs to the small heat shock protein (HSP20) family.</text>
</comment>
<accession>A0A0B2ANG3</accession>
<dbReference type="EMBL" id="JTDL01000098">
    <property type="protein sequence ID" value="KHL03482.1"/>
    <property type="molecule type" value="Genomic_DNA"/>
</dbReference>
<dbReference type="OrthoDB" id="3855217at2"/>
<gene>
    <name evidence="4" type="ORF">LK10_08550</name>
</gene>
<dbReference type="PANTHER" id="PTHR11527">
    <property type="entry name" value="HEAT-SHOCK PROTEIN 20 FAMILY MEMBER"/>
    <property type="match status" value="1"/>
</dbReference>
<dbReference type="InterPro" id="IPR002068">
    <property type="entry name" value="A-crystallin/Hsp20_dom"/>
</dbReference>
<dbReference type="InterPro" id="IPR008978">
    <property type="entry name" value="HSP20-like_chaperone"/>
</dbReference>
<reference evidence="4 5" key="1">
    <citation type="submission" date="2014-09" db="EMBL/GenBank/DDBJ databases">
        <title>Genome sequence of Sinomonas sp. MUSC 117.</title>
        <authorList>
            <person name="Lee L.-H."/>
        </authorList>
    </citation>
    <scope>NUCLEOTIDE SEQUENCE [LARGE SCALE GENOMIC DNA]</scope>
    <source>
        <strain evidence="4 5">MUSC 117</strain>
    </source>
</reference>
<evidence type="ECO:0000313" key="4">
    <source>
        <dbReference type="EMBL" id="KHL03482.1"/>
    </source>
</evidence>
<sequence length="141" mass="15912">MSDLTRWFDSRRSPFDLFQRLFEGDAVASAEIRVEELVDDGKLVVRAELPGIDPETDVDVSVSEGQLRIAAHREERQEEKEKGGYRTEFRYGSFTRTLALPEGASADDITATYTDGVLEIRVPIPEQKPARLSNKIEVKRG</sequence>
<dbReference type="STRING" id="1338436.LK10_08550"/>
<evidence type="ECO:0000256" key="1">
    <source>
        <dbReference type="PROSITE-ProRule" id="PRU00285"/>
    </source>
</evidence>
<evidence type="ECO:0000313" key="5">
    <source>
        <dbReference type="Proteomes" id="UP000030982"/>
    </source>
</evidence>
<dbReference type="CDD" id="cd06464">
    <property type="entry name" value="ACD_sHsps-like"/>
    <property type="match status" value="1"/>
</dbReference>
<dbReference type="RefSeq" id="WP_043122391.1">
    <property type="nucleotide sequence ID" value="NZ_JTDL01000098.1"/>
</dbReference>
<dbReference type="Gene3D" id="2.60.40.790">
    <property type="match status" value="1"/>
</dbReference>
<proteinExistence type="inferred from homology"/>
<keyword evidence="5" id="KW-1185">Reference proteome</keyword>
<dbReference type="Pfam" id="PF00011">
    <property type="entry name" value="HSP20"/>
    <property type="match status" value="1"/>
</dbReference>